<name>A0A1G8I0J5_9CLOT</name>
<dbReference type="AlphaFoldDB" id="A0A1G8I0J5"/>
<dbReference type="GO" id="GO:0005829">
    <property type="term" value="C:cytosol"/>
    <property type="evidence" value="ECO:0007669"/>
    <property type="project" value="UniProtKB-SubCell"/>
</dbReference>
<dbReference type="PANTHER" id="PTHR34773">
    <property type="entry name" value="FLAGELLAR SECRETION CHAPERONE FLIS"/>
    <property type="match status" value="1"/>
</dbReference>
<dbReference type="GO" id="GO:0044780">
    <property type="term" value="P:bacterial-type flagellum assembly"/>
    <property type="evidence" value="ECO:0007669"/>
    <property type="project" value="InterPro"/>
</dbReference>
<dbReference type="Proteomes" id="UP000183255">
    <property type="component" value="Unassembled WGS sequence"/>
</dbReference>
<evidence type="ECO:0000256" key="4">
    <source>
        <dbReference type="ARBA" id="ARBA00022795"/>
    </source>
</evidence>
<keyword evidence="3" id="KW-0963">Cytoplasm</keyword>
<dbReference type="Pfam" id="PF02561">
    <property type="entry name" value="FliS"/>
    <property type="match status" value="1"/>
</dbReference>
<dbReference type="PIRSF" id="PIRSF039090">
    <property type="entry name" value="Flis"/>
    <property type="match status" value="1"/>
</dbReference>
<keyword evidence="6" id="KW-0969">Cilium</keyword>
<keyword evidence="4" id="KW-1005">Bacterial flagellum biogenesis</keyword>
<evidence type="ECO:0000256" key="5">
    <source>
        <dbReference type="ARBA" id="ARBA00023186"/>
    </source>
</evidence>
<reference evidence="6 7" key="1">
    <citation type="submission" date="2016-10" db="EMBL/GenBank/DDBJ databases">
        <authorList>
            <person name="de Groot N.N."/>
        </authorList>
    </citation>
    <scope>NUCLEOTIDE SEQUENCE [LARGE SCALE GENOMIC DNA]</scope>
    <source>
        <strain evidence="6 7">CGMCC 1.5058</strain>
    </source>
</reference>
<evidence type="ECO:0000256" key="1">
    <source>
        <dbReference type="ARBA" id="ARBA00004514"/>
    </source>
</evidence>
<protein>
    <submittedName>
        <fullName evidence="6">Flagellar protein FliS</fullName>
    </submittedName>
</protein>
<dbReference type="GO" id="GO:0071973">
    <property type="term" value="P:bacterial-type flagellum-dependent cell motility"/>
    <property type="evidence" value="ECO:0007669"/>
    <property type="project" value="TreeGrafter"/>
</dbReference>
<dbReference type="CDD" id="cd16098">
    <property type="entry name" value="FliS"/>
    <property type="match status" value="1"/>
</dbReference>
<dbReference type="InterPro" id="IPR036584">
    <property type="entry name" value="FliS_sf"/>
</dbReference>
<evidence type="ECO:0000256" key="2">
    <source>
        <dbReference type="ARBA" id="ARBA00008787"/>
    </source>
</evidence>
<organism evidence="6 7">
    <name type="scientific">Proteiniclasticum ruminis</name>
    <dbReference type="NCBI Taxonomy" id="398199"/>
    <lineage>
        <taxon>Bacteria</taxon>
        <taxon>Bacillati</taxon>
        <taxon>Bacillota</taxon>
        <taxon>Clostridia</taxon>
        <taxon>Eubacteriales</taxon>
        <taxon>Clostridiaceae</taxon>
        <taxon>Proteiniclasticum</taxon>
    </lineage>
</organism>
<dbReference type="InterPro" id="IPR003713">
    <property type="entry name" value="FliS"/>
</dbReference>
<dbReference type="NCBIfam" id="TIGR00208">
    <property type="entry name" value="fliS"/>
    <property type="match status" value="1"/>
</dbReference>
<dbReference type="RefSeq" id="WP_031574220.1">
    <property type="nucleotide sequence ID" value="NZ_FNDZ01000001.1"/>
</dbReference>
<proteinExistence type="inferred from homology"/>
<keyword evidence="6" id="KW-0966">Cell projection</keyword>
<comment type="similarity">
    <text evidence="2">Belongs to the FliS family.</text>
</comment>
<comment type="subcellular location">
    <subcellularLocation>
        <location evidence="1">Cytoplasm</location>
        <location evidence="1">Cytosol</location>
    </subcellularLocation>
</comment>
<accession>A0A1G8I0J5</accession>
<keyword evidence="5" id="KW-0143">Chaperone</keyword>
<dbReference type="PANTHER" id="PTHR34773:SF1">
    <property type="entry name" value="FLAGELLAR SECRETION CHAPERONE FLIS"/>
    <property type="match status" value="1"/>
</dbReference>
<evidence type="ECO:0000313" key="6">
    <source>
        <dbReference type="EMBL" id="SDI12332.1"/>
    </source>
</evidence>
<gene>
    <name evidence="6" type="ORF">SAMN05421804_101734</name>
</gene>
<dbReference type="EMBL" id="FNDZ01000001">
    <property type="protein sequence ID" value="SDI12332.1"/>
    <property type="molecule type" value="Genomic_DNA"/>
</dbReference>
<evidence type="ECO:0000256" key="3">
    <source>
        <dbReference type="ARBA" id="ARBA00022490"/>
    </source>
</evidence>
<keyword evidence="6" id="KW-0282">Flagellum</keyword>
<evidence type="ECO:0000313" key="7">
    <source>
        <dbReference type="Proteomes" id="UP000183255"/>
    </source>
</evidence>
<sequence length="125" mass="13953">MYAGTNAYASAGNAYKSNEVLTAPKKKLVVMLYDGAIKNLKLAKLAIADKNIEKTNNAIIKAQNILAEFMSTLNFEDGGEIAKGLMNLYQYMYDRTIRANIDKDPGILDEVIGMLEELRDTWSRI</sequence>
<dbReference type="SUPFAM" id="SSF101116">
    <property type="entry name" value="Flagellar export chaperone FliS"/>
    <property type="match status" value="1"/>
</dbReference>
<dbReference type="Gene3D" id="1.20.120.340">
    <property type="entry name" value="Flagellar protein FliS"/>
    <property type="match status" value="1"/>
</dbReference>